<dbReference type="Proteomes" id="UP000007752">
    <property type="component" value="Chromosome 7"/>
</dbReference>
<dbReference type="HOGENOM" id="CLU_2999854_0_0_1"/>
<dbReference type="OMA" id="KMCCLLQ"/>
<dbReference type="Gramene" id="Os07t0220600-02">
    <property type="protein sequence ID" value="Os07t0220600-02"/>
    <property type="gene ID" value="Os07g0220600"/>
</dbReference>
<gene>
    <name evidence="1" type="ORF">OsJ_23567</name>
</gene>
<evidence type="ECO:0000313" key="1">
    <source>
        <dbReference type="EMBL" id="EEE66812.1"/>
    </source>
</evidence>
<accession>A0A8J8XQT6</accession>
<protein>
    <submittedName>
        <fullName evidence="1">Uncharacterized protein</fullName>
    </submittedName>
</protein>
<proteinExistence type="predicted"/>
<reference evidence="1" key="2">
    <citation type="submission" date="2008-12" db="EMBL/GenBank/DDBJ databases">
        <title>Improved gene annotation of the rice (Oryza sativa) genomes.</title>
        <authorList>
            <person name="Wang J."/>
            <person name="Li R."/>
            <person name="Fan W."/>
            <person name="Huang Q."/>
            <person name="Zhang J."/>
            <person name="Zhou Y."/>
            <person name="Hu Y."/>
            <person name="Zi S."/>
            <person name="Li J."/>
            <person name="Ni P."/>
            <person name="Zheng H."/>
            <person name="Zhang Y."/>
            <person name="Zhao M."/>
            <person name="Hao Q."/>
            <person name="McDermott J."/>
            <person name="Samudrala R."/>
            <person name="Kristiansen K."/>
            <person name="Wong G.K.-S."/>
        </authorList>
    </citation>
    <scope>NUCLEOTIDE SEQUENCE</scope>
</reference>
<sequence>MALWAGKLYSDVSEAKLSMKMCCLLQLIFSRSATAVARLIFTDASKLFILLWSVSCT</sequence>
<name>A0A8J8XQT6_ORYSJ</name>
<dbReference type="EMBL" id="CM000144">
    <property type="protein sequence ID" value="EEE66812.1"/>
    <property type="molecule type" value="Genomic_DNA"/>
</dbReference>
<dbReference type="AlphaFoldDB" id="A0A8J8XQT6"/>
<reference evidence="1" key="1">
    <citation type="journal article" date="2005" name="PLoS Biol.">
        <title>The genomes of Oryza sativa: a history of duplications.</title>
        <authorList>
            <person name="Yu J."/>
            <person name="Wang J."/>
            <person name="Lin W."/>
            <person name="Li S."/>
            <person name="Li H."/>
            <person name="Zhou J."/>
            <person name="Ni P."/>
            <person name="Dong W."/>
            <person name="Hu S."/>
            <person name="Zeng C."/>
            <person name="Zhang J."/>
            <person name="Zhang Y."/>
            <person name="Li R."/>
            <person name="Xu Z."/>
            <person name="Li S."/>
            <person name="Li X."/>
            <person name="Zheng H."/>
            <person name="Cong L."/>
            <person name="Lin L."/>
            <person name="Yin J."/>
            <person name="Geng J."/>
            <person name="Li G."/>
            <person name="Shi J."/>
            <person name="Liu J."/>
            <person name="Lv H."/>
            <person name="Li J."/>
            <person name="Wang J."/>
            <person name="Deng Y."/>
            <person name="Ran L."/>
            <person name="Shi X."/>
            <person name="Wang X."/>
            <person name="Wu Q."/>
            <person name="Li C."/>
            <person name="Ren X."/>
            <person name="Wang J."/>
            <person name="Wang X."/>
            <person name="Li D."/>
            <person name="Liu D."/>
            <person name="Zhang X."/>
            <person name="Ji Z."/>
            <person name="Zhao W."/>
            <person name="Sun Y."/>
            <person name="Zhang Z."/>
            <person name="Bao J."/>
            <person name="Han Y."/>
            <person name="Dong L."/>
            <person name="Ji J."/>
            <person name="Chen P."/>
            <person name="Wu S."/>
            <person name="Liu J."/>
            <person name="Xiao Y."/>
            <person name="Bu D."/>
            <person name="Tan J."/>
            <person name="Yang L."/>
            <person name="Ye C."/>
            <person name="Zhang J."/>
            <person name="Xu J."/>
            <person name="Zhou Y."/>
            <person name="Yu Y."/>
            <person name="Zhang B."/>
            <person name="Zhuang S."/>
            <person name="Wei H."/>
            <person name="Liu B."/>
            <person name="Lei M."/>
            <person name="Yu H."/>
            <person name="Li Y."/>
            <person name="Xu H."/>
            <person name="Wei S."/>
            <person name="He X."/>
            <person name="Fang L."/>
            <person name="Zhang Z."/>
            <person name="Zhang Y."/>
            <person name="Huang X."/>
            <person name="Su Z."/>
            <person name="Tong W."/>
            <person name="Li J."/>
            <person name="Tong Z."/>
            <person name="Li S."/>
            <person name="Ye J."/>
            <person name="Wang L."/>
            <person name="Fang L."/>
            <person name="Lei T."/>
            <person name="Chen C."/>
            <person name="Chen H."/>
            <person name="Xu Z."/>
            <person name="Li H."/>
            <person name="Huang H."/>
            <person name="Zhang F."/>
            <person name="Xu H."/>
            <person name="Li N."/>
            <person name="Zhao C."/>
            <person name="Li S."/>
            <person name="Dong L."/>
            <person name="Huang Y."/>
            <person name="Li L."/>
            <person name="Xi Y."/>
            <person name="Qi Q."/>
            <person name="Li W."/>
            <person name="Zhang B."/>
            <person name="Hu W."/>
            <person name="Zhang Y."/>
            <person name="Tian X."/>
            <person name="Jiao Y."/>
            <person name="Liang X."/>
            <person name="Jin J."/>
            <person name="Gao L."/>
            <person name="Zheng W."/>
            <person name="Hao B."/>
            <person name="Liu S."/>
            <person name="Wang W."/>
            <person name="Yuan L."/>
            <person name="Cao M."/>
            <person name="McDermott J."/>
            <person name="Samudrala R."/>
            <person name="Wang J."/>
            <person name="Wong G.K."/>
            <person name="Yang H."/>
        </authorList>
    </citation>
    <scope>NUCLEOTIDE SEQUENCE [LARGE SCALE GENOMIC DNA]</scope>
</reference>
<dbReference type="Gramene" id="Os07t0220600-01">
    <property type="protein sequence ID" value="Os07t0220600-01"/>
    <property type="gene ID" value="Os07g0220600"/>
</dbReference>
<organism evidence="1">
    <name type="scientific">Oryza sativa subsp. japonica</name>
    <name type="common">Rice</name>
    <dbReference type="NCBI Taxonomy" id="39947"/>
    <lineage>
        <taxon>Eukaryota</taxon>
        <taxon>Viridiplantae</taxon>
        <taxon>Streptophyta</taxon>
        <taxon>Embryophyta</taxon>
        <taxon>Tracheophyta</taxon>
        <taxon>Spermatophyta</taxon>
        <taxon>Magnoliopsida</taxon>
        <taxon>Liliopsida</taxon>
        <taxon>Poales</taxon>
        <taxon>Poaceae</taxon>
        <taxon>BOP clade</taxon>
        <taxon>Oryzoideae</taxon>
        <taxon>Oryzeae</taxon>
        <taxon>Oryzinae</taxon>
        <taxon>Oryza</taxon>
        <taxon>Oryza sativa</taxon>
    </lineage>
</organism>